<dbReference type="OMA" id="PRVEHAH"/>
<name>A0A3E2GSM0_SCYLI</name>
<feature type="non-terminal residue" evidence="1">
    <location>
        <position position="1"/>
    </location>
</feature>
<dbReference type="Proteomes" id="UP000258309">
    <property type="component" value="Unassembled WGS sequence"/>
</dbReference>
<feature type="non-terminal residue" evidence="1">
    <location>
        <position position="95"/>
    </location>
</feature>
<comment type="caution">
    <text evidence="1">The sequence shown here is derived from an EMBL/GenBank/DDBJ whole genome shotgun (WGS) entry which is preliminary data.</text>
</comment>
<accession>A0A3E2GSM0</accession>
<reference evidence="1 2" key="1">
    <citation type="submission" date="2018-05" db="EMBL/GenBank/DDBJ databases">
        <title>Draft genome sequence of Scytalidium lignicola DSM 105466, a ubiquitous saprotrophic fungus.</title>
        <authorList>
            <person name="Buettner E."/>
            <person name="Gebauer A.M."/>
            <person name="Hofrichter M."/>
            <person name="Liers C."/>
            <person name="Kellner H."/>
        </authorList>
    </citation>
    <scope>NUCLEOTIDE SEQUENCE [LARGE SCALE GENOMIC DNA]</scope>
    <source>
        <strain evidence="1 2">DSM 105466</strain>
    </source>
</reference>
<dbReference type="STRING" id="5539.A0A3E2GSM0"/>
<organism evidence="1 2">
    <name type="scientific">Scytalidium lignicola</name>
    <name type="common">Hyphomycete</name>
    <dbReference type="NCBI Taxonomy" id="5539"/>
    <lineage>
        <taxon>Eukaryota</taxon>
        <taxon>Fungi</taxon>
        <taxon>Dikarya</taxon>
        <taxon>Ascomycota</taxon>
        <taxon>Pezizomycotina</taxon>
        <taxon>Leotiomycetes</taxon>
        <taxon>Leotiomycetes incertae sedis</taxon>
        <taxon>Scytalidium</taxon>
    </lineage>
</organism>
<dbReference type="AlphaFoldDB" id="A0A3E2GSM0"/>
<proteinExistence type="predicted"/>
<sequence length="95" mass="10685">MADSAQTDPPHLRQTHNDLGARVQALTLLERKVPLPEITEVTGVSKAQLYRYRKIAFQRGYNPNVSKIIKLEYVEDAPKSGRPRKVTEGAKDQNA</sequence>
<gene>
    <name evidence="1" type="ORF">B7463_g12597</name>
</gene>
<keyword evidence="2" id="KW-1185">Reference proteome</keyword>
<protein>
    <submittedName>
        <fullName evidence="1">Uncharacterized protein</fullName>
    </submittedName>
</protein>
<dbReference type="OrthoDB" id="3435832at2759"/>
<dbReference type="EMBL" id="NCSJ02000632">
    <property type="protein sequence ID" value="RFU23743.1"/>
    <property type="molecule type" value="Genomic_DNA"/>
</dbReference>
<evidence type="ECO:0000313" key="1">
    <source>
        <dbReference type="EMBL" id="RFU23743.1"/>
    </source>
</evidence>
<evidence type="ECO:0000313" key="2">
    <source>
        <dbReference type="Proteomes" id="UP000258309"/>
    </source>
</evidence>